<protein>
    <submittedName>
        <fullName evidence="1">Uncharacterized protein</fullName>
    </submittedName>
</protein>
<keyword evidence="2" id="KW-1185">Reference proteome</keyword>
<evidence type="ECO:0000313" key="1">
    <source>
        <dbReference type="EMBL" id="SFL19633.1"/>
    </source>
</evidence>
<gene>
    <name evidence="1" type="ORF">SAMN04488518_12114</name>
</gene>
<reference evidence="1 2" key="1">
    <citation type="submission" date="2016-10" db="EMBL/GenBank/DDBJ databases">
        <authorList>
            <person name="Varghese N."/>
            <person name="Submissions S."/>
        </authorList>
    </citation>
    <scope>NUCLEOTIDE SEQUENCE [LARGE SCALE GENOMIC DNA]</scope>
    <source>
        <strain evidence="1 2">DSM 16392</strain>
    </source>
</reference>
<sequence>MRTSTIKIAAHDLSKAGFSQHKPSEACEPTAYALDDKVVDKARVNAGSMTLMVEMITN</sequence>
<dbReference type="RefSeq" id="WP_159437998.1">
    <property type="nucleotide sequence ID" value="NZ_FOSK01000021.1"/>
</dbReference>
<dbReference type="Proteomes" id="UP000199598">
    <property type="component" value="Unassembled WGS sequence"/>
</dbReference>
<comment type="caution">
    <text evidence="1">The sequence shown here is derived from an EMBL/GenBank/DDBJ whole genome shotgun (WGS) entry which is preliminary data.</text>
</comment>
<proteinExistence type="predicted"/>
<organism evidence="1 2">
    <name type="scientific">Pseudovibrio ascidiaceicola</name>
    <dbReference type="NCBI Taxonomy" id="285279"/>
    <lineage>
        <taxon>Bacteria</taxon>
        <taxon>Pseudomonadati</taxon>
        <taxon>Pseudomonadota</taxon>
        <taxon>Alphaproteobacteria</taxon>
        <taxon>Hyphomicrobiales</taxon>
        <taxon>Stappiaceae</taxon>
        <taxon>Pseudovibrio</taxon>
    </lineage>
</organism>
<dbReference type="EMBL" id="FOSK01000021">
    <property type="protein sequence ID" value="SFL19633.1"/>
    <property type="molecule type" value="Genomic_DNA"/>
</dbReference>
<accession>A0A1I4FPY2</accession>
<name>A0A1I4FPY2_9HYPH</name>
<evidence type="ECO:0000313" key="2">
    <source>
        <dbReference type="Proteomes" id="UP000199598"/>
    </source>
</evidence>